<reference evidence="1" key="1">
    <citation type="submission" date="2017-05" db="UniProtKB">
        <authorList>
            <consortium name="EnsemblMetazoa"/>
        </authorList>
    </citation>
    <scope>IDENTIFICATION</scope>
</reference>
<dbReference type="EnsemblMetazoa" id="Aqu2.1.09383_001">
    <property type="protein sequence ID" value="Aqu2.1.09383_001"/>
    <property type="gene ID" value="Aqu2.1.09383"/>
</dbReference>
<dbReference type="AlphaFoldDB" id="A0A1X7T4G8"/>
<dbReference type="EnsemblMetazoa" id="Aqu2.1.34112_001">
    <property type="protein sequence ID" value="Aqu2.1.34112_001"/>
    <property type="gene ID" value="Aqu2.1.34112"/>
</dbReference>
<proteinExistence type="predicted"/>
<protein>
    <submittedName>
        <fullName evidence="1">Uncharacterized protein</fullName>
    </submittedName>
</protein>
<accession>A0A1X7T4G8</accession>
<sequence>NAHLTIDIIDSSLADGDMAQLIDLKINEANETEFDVYYALIMVKKNTHLEYQT</sequence>
<organism evidence="1">
    <name type="scientific">Amphimedon queenslandica</name>
    <name type="common">Sponge</name>
    <dbReference type="NCBI Taxonomy" id="400682"/>
    <lineage>
        <taxon>Eukaryota</taxon>
        <taxon>Metazoa</taxon>
        <taxon>Porifera</taxon>
        <taxon>Demospongiae</taxon>
        <taxon>Heteroscleromorpha</taxon>
        <taxon>Haplosclerida</taxon>
        <taxon>Niphatidae</taxon>
        <taxon>Amphimedon</taxon>
    </lineage>
</organism>
<name>A0A1X7T4G8_AMPQE</name>
<evidence type="ECO:0000313" key="1">
    <source>
        <dbReference type="EnsemblMetazoa" id="Aqu2.1.09383_001"/>
    </source>
</evidence>